<dbReference type="RefSeq" id="WP_142458518.1">
    <property type="nucleotide sequence ID" value="NZ_FXTJ01000003.1"/>
</dbReference>
<proteinExistence type="predicted"/>
<reference evidence="1 2" key="1">
    <citation type="submission" date="2017-05" db="EMBL/GenBank/DDBJ databases">
        <authorList>
            <person name="Varghese N."/>
            <person name="Submissions S."/>
        </authorList>
    </citation>
    <scope>NUCLEOTIDE SEQUENCE [LARGE SCALE GENOMIC DNA]</scope>
    <source>
        <strain evidence="1 2">DSM 46834</strain>
    </source>
</reference>
<sequence>MTTRRRSGSSSRRRARQPGYFAIVNAATGDSDRPFAMHLTRNDVVRGDPELQMQLRRLQYRTSDGTLPARQVWGAVFKP</sequence>
<keyword evidence="2" id="KW-1185">Reference proteome</keyword>
<name>A0A521DQC6_9ACTN</name>
<organism evidence="1 2">
    <name type="scientific">Geodermatophilus aquaeductus</name>
    <dbReference type="NCBI Taxonomy" id="1564161"/>
    <lineage>
        <taxon>Bacteria</taxon>
        <taxon>Bacillati</taxon>
        <taxon>Actinomycetota</taxon>
        <taxon>Actinomycetes</taxon>
        <taxon>Geodermatophilales</taxon>
        <taxon>Geodermatophilaceae</taxon>
        <taxon>Geodermatophilus</taxon>
    </lineage>
</organism>
<dbReference type="AlphaFoldDB" id="A0A521DQC6"/>
<dbReference type="EMBL" id="FXTJ01000003">
    <property type="protein sequence ID" value="SMO73917.1"/>
    <property type="molecule type" value="Genomic_DNA"/>
</dbReference>
<evidence type="ECO:0000313" key="2">
    <source>
        <dbReference type="Proteomes" id="UP000317484"/>
    </source>
</evidence>
<dbReference type="Proteomes" id="UP000317484">
    <property type="component" value="Unassembled WGS sequence"/>
</dbReference>
<protein>
    <submittedName>
        <fullName evidence="1">Uncharacterized protein</fullName>
    </submittedName>
</protein>
<gene>
    <name evidence="1" type="ORF">SAMN06273567_103440</name>
</gene>
<evidence type="ECO:0000313" key="1">
    <source>
        <dbReference type="EMBL" id="SMO73917.1"/>
    </source>
</evidence>
<accession>A0A521DQC6</accession>